<dbReference type="WBParaSite" id="PEQ_0001233701-mRNA-1">
    <property type="protein sequence ID" value="PEQ_0001233701-mRNA-1"/>
    <property type="gene ID" value="PEQ_0001233701"/>
</dbReference>
<evidence type="ECO:0000313" key="2">
    <source>
        <dbReference type="WBParaSite" id="PEQ_0001233701-mRNA-1"/>
    </source>
</evidence>
<dbReference type="AlphaFoldDB" id="A0A914S1Y3"/>
<name>A0A914S1Y3_PAREQ</name>
<keyword evidence="1" id="KW-1185">Reference proteome</keyword>
<dbReference type="Proteomes" id="UP000887564">
    <property type="component" value="Unplaced"/>
</dbReference>
<accession>A0A914S1Y3</accession>
<evidence type="ECO:0000313" key="1">
    <source>
        <dbReference type="Proteomes" id="UP000887564"/>
    </source>
</evidence>
<organism evidence="1 2">
    <name type="scientific">Parascaris equorum</name>
    <name type="common">Equine roundworm</name>
    <dbReference type="NCBI Taxonomy" id="6256"/>
    <lineage>
        <taxon>Eukaryota</taxon>
        <taxon>Metazoa</taxon>
        <taxon>Ecdysozoa</taxon>
        <taxon>Nematoda</taxon>
        <taxon>Chromadorea</taxon>
        <taxon>Rhabditida</taxon>
        <taxon>Spirurina</taxon>
        <taxon>Ascaridomorpha</taxon>
        <taxon>Ascaridoidea</taxon>
        <taxon>Ascarididae</taxon>
        <taxon>Parascaris</taxon>
    </lineage>
</organism>
<protein>
    <submittedName>
        <fullName evidence="2">Uncharacterized protein</fullName>
    </submittedName>
</protein>
<reference evidence="2" key="1">
    <citation type="submission" date="2022-11" db="UniProtKB">
        <authorList>
            <consortium name="WormBaseParasite"/>
        </authorList>
    </citation>
    <scope>IDENTIFICATION</scope>
</reference>
<proteinExistence type="predicted"/>
<sequence length="47" mass="5498">MSFALINKEISISSDDHTHRYNNCIANDKRWAAIDQFILEGIGNCWW</sequence>